<proteinExistence type="predicted"/>
<comment type="caution">
    <text evidence="1">The sequence shown here is derived from an EMBL/GenBank/DDBJ whole genome shotgun (WGS) entry which is preliminary data.</text>
</comment>
<reference evidence="1 2" key="1">
    <citation type="submission" date="2019-07" db="EMBL/GenBank/DDBJ databases">
        <title>Whole genome shotgun sequence of Aneurinibacillus danicus NBRC 102444.</title>
        <authorList>
            <person name="Hosoyama A."/>
            <person name="Uohara A."/>
            <person name="Ohji S."/>
            <person name="Ichikawa N."/>
        </authorList>
    </citation>
    <scope>NUCLEOTIDE SEQUENCE [LARGE SCALE GENOMIC DNA]</scope>
    <source>
        <strain evidence="1 2">NBRC 102444</strain>
    </source>
</reference>
<dbReference type="EMBL" id="BJXX01000013">
    <property type="protein sequence ID" value="GEN32793.1"/>
    <property type="molecule type" value="Genomic_DNA"/>
</dbReference>
<gene>
    <name evidence="1" type="ORF">ADA01nite_02530</name>
</gene>
<protein>
    <submittedName>
        <fullName evidence="1">Uncharacterized protein</fullName>
    </submittedName>
</protein>
<dbReference type="RefSeq" id="WP_146808090.1">
    <property type="nucleotide sequence ID" value="NZ_BJXX01000013.1"/>
</dbReference>
<keyword evidence="2" id="KW-1185">Reference proteome</keyword>
<dbReference type="Proteomes" id="UP000321157">
    <property type="component" value="Unassembled WGS sequence"/>
</dbReference>
<accession>A0A511V4U5</accession>
<sequence length="234" mass="27163">MVFVIRIKPFWGRTKNEEKVQAFHSCNFNVFQYLWYCPSCYKNRKKDNADKELSIIECFEKDAKKKYPNLDIKQVTPEESTKIKEEMRAKAEKEVRKEVQPSAVSAFGSAPPVTALYINQIAWDEPNGHKYIYGDLTAPAVTGYTEIGVVEEGFGSDTQWLGNEQITYGNPDYSWNQYSIDYEGDRIVDGFFHVIGFNSDLKIPSKQTVQYRFESTSYNYPWNTAKTWINIPHQ</sequence>
<evidence type="ECO:0000313" key="1">
    <source>
        <dbReference type="EMBL" id="GEN32793.1"/>
    </source>
</evidence>
<dbReference type="OrthoDB" id="2608593at2"/>
<organism evidence="1 2">
    <name type="scientific">Aneurinibacillus danicus</name>
    <dbReference type="NCBI Taxonomy" id="267746"/>
    <lineage>
        <taxon>Bacteria</taxon>
        <taxon>Bacillati</taxon>
        <taxon>Bacillota</taxon>
        <taxon>Bacilli</taxon>
        <taxon>Bacillales</taxon>
        <taxon>Paenibacillaceae</taxon>
        <taxon>Aneurinibacillus group</taxon>
        <taxon>Aneurinibacillus</taxon>
    </lineage>
</organism>
<name>A0A511V4U5_9BACL</name>
<dbReference type="AlphaFoldDB" id="A0A511V4U5"/>
<evidence type="ECO:0000313" key="2">
    <source>
        <dbReference type="Proteomes" id="UP000321157"/>
    </source>
</evidence>